<sequence length="418" mass="48596">MAPQSAPAPRCGETYRRSRPFSLTSVGPGLRGKEPGRPSSPTMVTQAVTFEDVAVNFTLEEWVLLNSSQKKLYRDVMSEIFKNLAAIEPNWNGQQIENQCKCWRRNLRSEEIEEWCQYKLWYQHEDMFFGTPDRNVNMKPLFTEPTERITCRNRLILPSSLNVPFITHTALKSYEYQKFEEKLSNKNEHGETYRDFQSFQKDARTNPREKTYECKQCEKSFSDCIKETHIGEKPTVCKQDAKAFSTTSYFQIHENNHSEMNVSVCIQTGKAFNSHRSVQIHERAHTGEKPHVCKQCGKAFTNNSSFCRHERTHKVEKHYVCKQCGKAFTDRSSFCRHERSHTGEKPYVCKQCGKGFSTHSYCQKHEKIHKVLGIELGTSTFEIQGTPIGKKPCVENVRKHFVFPITSENMNKQHKYEM</sequence>
<keyword evidence="9" id="KW-0238">DNA-binding</keyword>
<evidence type="ECO:0000256" key="13">
    <source>
        <dbReference type="SAM" id="MobiDB-lite"/>
    </source>
</evidence>
<evidence type="ECO:0000256" key="2">
    <source>
        <dbReference type="ARBA" id="ARBA00004123"/>
    </source>
</evidence>
<dbReference type="Gene3D" id="6.10.140.140">
    <property type="match status" value="1"/>
</dbReference>
<dbReference type="InterPro" id="IPR001909">
    <property type="entry name" value="KRAB"/>
</dbReference>
<evidence type="ECO:0000313" key="16">
    <source>
        <dbReference type="Proteomes" id="UP000694906"/>
    </source>
</evidence>
<proteinExistence type="inferred from homology"/>
<reference evidence="17" key="1">
    <citation type="submission" date="2025-08" db="UniProtKB">
        <authorList>
            <consortium name="RefSeq"/>
        </authorList>
    </citation>
    <scope>IDENTIFICATION</scope>
</reference>
<evidence type="ECO:0000256" key="10">
    <source>
        <dbReference type="ARBA" id="ARBA00023163"/>
    </source>
</evidence>
<dbReference type="InterPro" id="IPR036051">
    <property type="entry name" value="KRAB_dom_sf"/>
</dbReference>
<dbReference type="CDD" id="cd07765">
    <property type="entry name" value="KRAB_A-box"/>
    <property type="match status" value="1"/>
</dbReference>
<evidence type="ECO:0000256" key="8">
    <source>
        <dbReference type="ARBA" id="ARBA00023015"/>
    </source>
</evidence>
<dbReference type="Gene3D" id="3.30.160.60">
    <property type="entry name" value="Classic Zinc Finger"/>
    <property type="match status" value="5"/>
</dbReference>
<evidence type="ECO:0000256" key="6">
    <source>
        <dbReference type="ARBA" id="ARBA00022771"/>
    </source>
</evidence>
<dbReference type="PANTHER" id="PTHR23234:SF10">
    <property type="entry name" value="RIKEN CDNA 6720489N17 GENE-RELATED"/>
    <property type="match status" value="1"/>
</dbReference>
<dbReference type="GO" id="GO:0003677">
    <property type="term" value="F:DNA binding"/>
    <property type="evidence" value="ECO:0007669"/>
    <property type="project" value="UniProtKB-KW"/>
</dbReference>
<comment type="function">
    <text evidence="1">May be involved in transcriptional regulation.</text>
</comment>
<dbReference type="SMART" id="SM00349">
    <property type="entry name" value="KRAB"/>
    <property type="match status" value="1"/>
</dbReference>
<dbReference type="Proteomes" id="UP000694906">
    <property type="component" value="Unplaced"/>
</dbReference>
<dbReference type="PROSITE" id="PS50805">
    <property type="entry name" value="KRAB"/>
    <property type="match status" value="1"/>
</dbReference>
<feature type="domain" description="C2H2-type" evidence="14">
    <location>
        <begin position="291"/>
        <end position="318"/>
    </location>
</feature>
<dbReference type="RefSeq" id="XP_004873261.3">
    <property type="nucleotide sequence ID" value="XM_004873204.3"/>
</dbReference>
<dbReference type="GO" id="GO:0008270">
    <property type="term" value="F:zinc ion binding"/>
    <property type="evidence" value="ECO:0007669"/>
    <property type="project" value="UniProtKB-KW"/>
</dbReference>
<feature type="domain" description="C2H2-type" evidence="14">
    <location>
        <begin position="347"/>
        <end position="369"/>
    </location>
</feature>
<evidence type="ECO:0000256" key="7">
    <source>
        <dbReference type="ARBA" id="ARBA00022833"/>
    </source>
</evidence>
<dbReference type="SUPFAM" id="SSF57667">
    <property type="entry name" value="beta-beta-alpha zinc fingers"/>
    <property type="match status" value="3"/>
</dbReference>
<keyword evidence="4" id="KW-0479">Metal-binding</keyword>
<evidence type="ECO:0000259" key="15">
    <source>
        <dbReference type="PROSITE" id="PS50805"/>
    </source>
</evidence>
<evidence type="ECO:0000256" key="3">
    <source>
        <dbReference type="ARBA" id="ARBA00006991"/>
    </source>
</evidence>
<comment type="subcellular location">
    <subcellularLocation>
        <location evidence="2">Nucleus</location>
    </subcellularLocation>
</comment>
<dbReference type="SUPFAM" id="SSF109640">
    <property type="entry name" value="KRAB domain (Kruppel-associated box)"/>
    <property type="match status" value="1"/>
</dbReference>
<evidence type="ECO:0000256" key="1">
    <source>
        <dbReference type="ARBA" id="ARBA00003767"/>
    </source>
</evidence>
<dbReference type="GO" id="GO:0005634">
    <property type="term" value="C:nucleus"/>
    <property type="evidence" value="ECO:0007669"/>
    <property type="project" value="UniProtKB-SubCell"/>
</dbReference>
<evidence type="ECO:0000259" key="14">
    <source>
        <dbReference type="PROSITE" id="PS50157"/>
    </source>
</evidence>
<evidence type="ECO:0000256" key="4">
    <source>
        <dbReference type="ARBA" id="ARBA00022723"/>
    </source>
</evidence>
<dbReference type="PROSITE" id="PS50157">
    <property type="entry name" value="ZINC_FINGER_C2H2_2"/>
    <property type="match status" value="4"/>
</dbReference>
<dbReference type="Pfam" id="PF01352">
    <property type="entry name" value="KRAB"/>
    <property type="match status" value="1"/>
</dbReference>
<keyword evidence="5" id="KW-0677">Repeat</keyword>
<dbReference type="FunFam" id="3.30.160.60:FF:001004">
    <property type="entry name" value="Zinc finger protein 426"/>
    <property type="match status" value="2"/>
</dbReference>
<keyword evidence="16" id="KW-1185">Reference proteome</keyword>
<name>A0AAX6QFZ7_HETGA</name>
<dbReference type="KEGG" id="hgl:101709177"/>
<keyword evidence="6 12" id="KW-0863">Zinc-finger</keyword>
<keyword evidence="7" id="KW-0862">Zinc</keyword>
<feature type="domain" description="C2H2-type" evidence="14">
    <location>
        <begin position="263"/>
        <end position="290"/>
    </location>
</feature>
<dbReference type="GeneID" id="101709177"/>
<keyword evidence="8" id="KW-0805">Transcription regulation</keyword>
<keyword evidence="10" id="KW-0804">Transcription</keyword>
<protein>
    <submittedName>
        <fullName evidence="17">Zinc finger protein 791 isoform X3</fullName>
    </submittedName>
</protein>
<evidence type="ECO:0000256" key="5">
    <source>
        <dbReference type="ARBA" id="ARBA00022737"/>
    </source>
</evidence>
<evidence type="ECO:0000256" key="9">
    <source>
        <dbReference type="ARBA" id="ARBA00023125"/>
    </source>
</evidence>
<dbReference type="InterPro" id="IPR036236">
    <property type="entry name" value="Znf_C2H2_sf"/>
</dbReference>
<dbReference type="PROSITE" id="PS00028">
    <property type="entry name" value="ZINC_FINGER_C2H2_1"/>
    <property type="match status" value="3"/>
</dbReference>
<evidence type="ECO:0000256" key="11">
    <source>
        <dbReference type="ARBA" id="ARBA00023242"/>
    </source>
</evidence>
<accession>A0AAX6QFZ7</accession>
<dbReference type="PANTHER" id="PTHR23234">
    <property type="entry name" value="ZNF44 PROTEIN"/>
    <property type="match status" value="1"/>
</dbReference>
<feature type="domain" description="KRAB" evidence="15">
    <location>
        <begin position="48"/>
        <end position="127"/>
    </location>
</feature>
<dbReference type="InterPro" id="IPR013087">
    <property type="entry name" value="Znf_C2H2_type"/>
</dbReference>
<dbReference type="AlphaFoldDB" id="A0AAX6QFZ7"/>
<evidence type="ECO:0000256" key="12">
    <source>
        <dbReference type="PROSITE-ProRule" id="PRU00042"/>
    </source>
</evidence>
<gene>
    <name evidence="17" type="primary">LOC101709177</name>
</gene>
<comment type="similarity">
    <text evidence="3">Belongs to the krueppel C2H2-type zinc-finger protein family.</text>
</comment>
<evidence type="ECO:0000313" key="17">
    <source>
        <dbReference type="RefSeq" id="XP_004873261.3"/>
    </source>
</evidence>
<feature type="region of interest" description="Disordered" evidence="13">
    <location>
        <begin position="1"/>
        <end position="42"/>
    </location>
</feature>
<dbReference type="Pfam" id="PF00096">
    <property type="entry name" value="zf-C2H2"/>
    <property type="match status" value="2"/>
</dbReference>
<keyword evidence="11" id="KW-0539">Nucleus</keyword>
<dbReference type="GO" id="GO:0006355">
    <property type="term" value="P:regulation of DNA-templated transcription"/>
    <property type="evidence" value="ECO:0007669"/>
    <property type="project" value="InterPro"/>
</dbReference>
<feature type="domain" description="C2H2-type" evidence="14">
    <location>
        <begin position="319"/>
        <end position="346"/>
    </location>
</feature>
<dbReference type="InterPro" id="IPR050758">
    <property type="entry name" value="Znf_C2H2-type"/>
</dbReference>
<dbReference type="SMART" id="SM00355">
    <property type="entry name" value="ZnF_C2H2"/>
    <property type="match status" value="5"/>
</dbReference>
<dbReference type="FunFam" id="3.30.160.60:FF:001254">
    <property type="entry name" value="Zinc finger protein 564"/>
    <property type="match status" value="1"/>
</dbReference>
<organism evidence="16 17">
    <name type="scientific">Heterocephalus glaber</name>
    <name type="common">Naked mole rat</name>
    <dbReference type="NCBI Taxonomy" id="10181"/>
    <lineage>
        <taxon>Eukaryota</taxon>
        <taxon>Metazoa</taxon>
        <taxon>Chordata</taxon>
        <taxon>Craniata</taxon>
        <taxon>Vertebrata</taxon>
        <taxon>Euteleostomi</taxon>
        <taxon>Mammalia</taxon>
        <taxon>Eutheria</taxon>
        <taxon>Euarchontoglires</taxon>
        <taxon>Glires</taxon>
        <taxon>Rodentia</taxon>
        <taxon>Hystricomorpha</taxon>
        <taxon>Bathyergidae</taxon>
        <taxon>Heterocephalus</taxon>
    </lineage>
</organism>